<reference evidence="6 7" key="1">
    <citation type="submission" date="2021-11" db="EMBL/GenBank/DDBJ databases">
        <title>Genome sequence.</title>
        <authorList>
            <person name="Sun Q."/>
        </authorList>
    </citation>
    <scope>NUCLEOTIDE SEQUENCE [LARGE SCALE GENOMIC DNA]</scope>
    <source>
        <strain evidence="6 7">KCTC 12005</strain>
    </source>
</reference>
<gene>
    <name evidence="6" type="primary">efeO</name>
    <name evidence="6" type="ORF">LPW39_15075</name>
</gene>
<dbReference type="InterPro" id="IPR006311">
    <property type="entry name" value="TAT_signal"/>
</dbReference>
<evidence type="ECO:0000313" key="6">
    <source>
        <dbReference type="EMBL" id="MCD2166445.1"/>
    </source>
</evidence>
<evidence type="ECO:0000256" key="1">
    <source>
        <dbReference type="ARBA" id="ARBA00004196"/>
    </source>
</evidence>
<accession>A0AAW4XY03</accession>
<dbReference type="PROSITE" id="PS51318">
    <property type="entry name" value="TAT"/>
    <property type="match status" value="1"/>
</dbReference>
<proteinExistence type="inferred from homology"/>
<dbReference type="RefSeq" id="WP_202883117.1">
    <property type="nucleotide sequence ID" value="NZ_JAJNCT010000020.1"/>
</dbReference>
<comment type="similarity">
    <text evidence="2">Belongs to the EfeM/EfeO family.</text>
</comment>
<comment type="subcellular location">
    <subcellularLocation>
        <location evidence="1">Cell envelope</location>
    </subcellularLocation>
</comment>
<dbReference type="NCBIfam" id="NF007697">
    <property type="entry name" value="PRK10378.1"/>
    <property type="match status" value="1"/>
</dbReference>
<dbReference type="PANTHER" id="PTHR39192">
    <property type="entry name" value="IRON UPTAKE SYSTEM COMPONENT EFEO"/>
    <property type="match status" value="1"/>
</dbReference>
<dbReference type="EMBL" id="JAJNCT010000020">
    <property type="protein sequence ID" value="MCD2166445.1"/>
    <property type="molecule type" value="Genomic_DNA"/>
</dbReference>
<evidence type="ECO:0000256" key="2">
    <source>
        <dbReference type="ARBA" id="ARBA00005989"/>
    </source>
</evidence>
<dbReference type="InterPro" id="IPR018976">
    <property type="entry name" value="Imelysin-like"/>
</dbReference>
<feature type="domain" description="Imelysin-like" evidence="5">
    <location>
        <begin position="39"/>
        <end position="271"/>
    </location>
</feature>
<dbReference type="InterPro" id="IPR050894">
    <property type="entry name" value="EfeM/EfeO_iron_uptake"/>
</dbReference>
<dbReference type="InterPro" id="IPR053377">
    <property type="entry name" value="Iron_uptake_EfeM/EfeO"/>
</dbReference>
<protein>
    <submittedName>
        <fullName evidence="6">Iron uptake system protein EfeO</fullName>
    </submittedName>
</protein>
<keyword evidence="7" id="KW-1185">Reference proteome</keyword>
<dbReference type="Pfam" id="PF09375">
    <property type="entry name" value="Peptidase_M75"/>
    <property type="match status" value="1"/>
</dbReference>
<dbReference type="AlphaFoldDB" id="A0AAW4XY03"/>
<dbReference type="Gene3D" id="1.20.1420.20">
    <property type="entry name" value="M75 peptidase, HXXE motif"/>
    <property type="match status" value="1"/>
</dbReference>
<keyword evidence="3 4" id="KW-0732">Signal</keyword>
<comment type="caution">
    <text evidence="6">The sequence shown here is derived from an EMBL/GenBank/DDBJ whole genome shotgun (WGS) entry which is preliminary data.</text>
</comment>
<name>A0AAW4XY03_9BURK</name>
<dbReference type="InterPro" id="IPR038352">
    <property type="entry name" value="Imelysin_sf"/>
</dbReference>
<dbReference type="Proteomes" id="UP001199260">
    <property type="component" value="Unassembled WGS sequence"/>
</dbReference>
<dbReference type="NCBIfam" id="NF041757">
    <property type="entry name" value="EfeO"/>
    <property type="match status" value="1"/>
</dbReference>
<evidence type="ECO:0000256" key="3">
    <source>
        <dbReference type="ARBA" id="ARBA00022729"/>
    </source>
</evidence>
<evidence type="ECO:0000256" key="4">
    <source>
        <dbReference type="SAM" id="SignalP"/>
    </source>
</evidence>
<evidence type="ECO:0000259" key="5">
    <source>
        <dbReference type="Pfam" id="PF09375"/>
    </source>
</evidence>
<dbReference type="InterPro" id="IPR034981">
    <property type="entry name" value="Imelysin-like_EfeO/Algp7"/>
</dbReference>
<sequence length="279" mass="31171">MSMRRQFLQGLLLAGSASVIPLSSWAAEGVSALELVKPLAEYKLYVNNNLRELVKGVQAFTDAVKAGKVEEAKKMYATVRRPYERIEPIAELFADLDKSMDSRADDHEKAEKDPGFTGFHRIEYGLWVEKSTKGLTPFADKLLADAKELQKRVSGLTFPPEKVVGGAAVLMEEVAATKISGEEERYSHTDLDDFQANFEGADKIFELLRPLVEKKDKAFVEKTASNFKTVFDILAKYRKPDGSFELYTKLNEADRKILAGRVNTLAEDLSKLRGMLGLN</sequence>
<dbReference type="GO" id="GO:0030313">
    <property type="term" value="C:cell envelope"/>
    <property type="evidence" value="ECO:0007669"/>
    <property type="project" value="UniProtKB-SubCell"/>
</dbReference>
<organism evidence="6 7">
    <name type="scientific">Comamonas koreensis</name>
    <dbReference type="NCBI Taxonomy" id="160825"/>
    <lineage>
        <taxon>Bacteria</taxon>
        <taxon>Pseudomonadati</taxon>
        <taxon>Pseudomonadota</taxon>
        <taxon>Betaproteobacteria</taxon>
        <taxon>Burkholderiales</taxon>
        <taxon>Comamonadaceae</taxon>
        <taxon>Comamonas</taxon>
    </lineage>
</organism>
<dbReference type="CDD" id="cd14656">
    <property type="entry name" value="Imelysin-like_EfeO"/>
    <property type="match status" value="1"/>
</dbReference>
<dbReference type="PANTHER" id="PTHR39192:SF1">
    <property type="entry name" value="IRON UPTAKE SYSTEM COMPONENT EFEO"/>
    <property type="match status" value="1"/>
</dbReference>
<feature type="signal peptide" evidence="4">
    <location>
        <begin position="1"/>
        <end position="26"/>
    </location>
</feature>
<feature type="chain" id="PRO_5043677787" evidence="4">
    <location>
        <begin position="27"/>
        <end position="279"/>
    </location>
</feature>
<evidence type="ECO:0000313" key="7">
    <source>
        <dbReference type="Proteomes" id="UP001199260"/>
    </source>
</evidence>